<evidence type="ECO:0000313" key="1">
    <source>
        <dbReference type="EMBL" id="MFA4804203.1"/>
    </source>
</evidence>
<sequence>MRKKASKLGIRSIYEVKRFIKTSEGLEVLKDSIQTVLSFIMDHQITIVRDPDIFLTIVIAEKYGLLPHDAKIVGAMIENEIRKIVTLDRDFSDIPIISVLTF</sequence>
<dbReference type="SUPFAM" id="SSF88723">
    <property type="entry name" value="PIN domain-like"/>
    <property type="match status" value="1"/>
</dbReference>
<gene>
    <name evidence="1" type="ORF">P8X34_05545</name>
</gene>
<evidence type="ECO:0000313" key="2">
    <source>
        <dbReference type="Proteomes" id="UP001571980"/>
    </source>
</evidence>
<organism evidence="1 2">
    <name type="scientific">Pyrococcus kukulkanii</name>
    <dbReference type="NCBI Taxonomy" id="1609559"/>
    <lineage>
        <taxon>Archaea</taxon>
        <taxon>Methanobacteriati</taxon>
        <taxon>Methanobacteriota</taxon>
        <taxon>Thermococci</taxon>
        <taxon>Thermococcales</taxon>
        <taxon>Thermococcaceae</taxon>
        <taxon>Pyrococcus</taxon>
    </lineage>
</organism>
<comment type="caution">
    <text evidence="1">The sequence shown here is derived from an EMBL/GenBank/DDBJ whole genome shotgun (WGS) entry which is preliminary data.</text>
</comment>
<proteinExistence type="predicted"/>
<dbReference type="PANTHER" id="PTHR39677">
    <property type="entry name" value="RIBONUCLEASE VAPC6"/>
    <property type="match status" value="1"/>
</dbReference>
<accession>A0ABV4T6H4</accession>
<reference evidence="1 2" key="1">
    <citation type="submission" date="2023-03" db="EMBL/GenBank/DDBJ databases">
        <title>Speciation in Pyrococcus: adaptation to high temperature as a mechanism.</title>
        <authorList>
            <person name="Gu J."/>
        </authorList>
    </citation>
    <scope>NUCLEOTIDE SEQUENCE [LARGE SCALE GENOMIC DNA]</scope>
    <source>
        <strain evidence="1 2">LMOA34</strain>
    </source>
</reference>
<dbReference type="PANTHER" id="PTHR39677:SF4">
    <property type="entry name" value="RIBONUCLEASE VAPC6"/>
    <property type="match status" value="1"/>
</dbReference>
<name>A0ABV4T6H4_9EURY</name>
<dbReference type="RefSeq" id="WP_372823584.1">
    <property type="nucleotide sequence ID" value="NZ_JARRIF010000002.1"/>
</dbReference>
<dbReference type="EMBL" id="JARRIG010000003">
    <property type="protein sequence ID" value="MFA4804203.1"/>
    <property type="molecule type" value="Genomic_DNA"/>
</dbReference>
<keyword evidence="2" id="KW-1185">Reference proteome</keyword>
<protein>
    <submittedName>
        <fullName evidence="1">PIN domain-containing protein</fullName>
    </submittedName>
</protein>
<dbReference type="InterPro" id="IPR029060">
    <property type="entry name" value="PIN-like_dom_sf"/>
</dbReference>
<dbReference type="Proteomes" id="UP001571980">
    <property type="component" value="Unassembled WGS sequence"/>
</dbReference>